<dbReference type="CDD" id="cd10968">
    <property type="entry name" value="CE4_Mlr8448_like_5s"/>
    <property type="match status" value="1"/>
</dbReference>
<keyword evidence="8" id="KW-1185">Reference proteome</keyword>
<protein>
    <recommendedName>
        <fullName evidence="3">Chitooligosaccharide deacetylase</fullName>
    </recommendedName>
    <alternativeName>
        <fullName evidence="5">Nodulation protein B</fullName>
    </alternativeName>
</protein>
<dbReference type="PANTHER" id="PTHR34216:SF7">
    <property type="entry name" value="POLY-BETA-1,6-N-ACETYL-D-GLUCOSAMINE N-DEACETYLASE"/>
    <property type="match status" value="1"/>
</dbReference>
<dbReference type="SUPFAM" id="SSF88713">
    <property type="entry name" value="Glycoside hydrolase/deacetylase"/>
    <property type="match status" value="1"/>
</dbReference>
<dbReference type="EMBL" id="JAAKZG010000001">
    <property type="protein sequence ID" value="NGN40132.1"/>
    <property type="molecule type" value="Genomic_DNA"/>
</dbReference>
<evidence type="ECO:0000256" key="2">
    <source>
        <dbReference type="ARBA" id="ARBA00010973"/>
    </source>
</evidence>
<dbReference type="Pfam" id="PF01522">
    <property type="entry name" value="Polysacc_deac_1"/>
    <property type="match status" value="2"/>
</dbReference>
<evidence type="ECO:0000259" key="6">
    <source>
        <dbReference type="Pfam" id="PF01522"/>
    </source>
</evidence>
<evidence type="ECO:0000256" key="3">
    <source>
        <dbReference type="ARBA" id="ARBA00020071"/>
    </source>
</evidence>
<dbReference type="RefSeq" id="WP_165114345.1">
    <property type="nucleotide sequence ID" value="NZ_JAAKZG010000001.1"/>
</dbReference>
<dbReference type="InterPro" id="IPR002509">
    <property type="entry name" value="NODB_dom"/>
</dbReference>
<dbReference type="Proteomes" id="UP000481252">
    <property type="component" value="Unassembled WGS sequence"/>
</dbReference>
<dbReference type="InterPro" id="IPR011330">
    <property type="entry name" value="Glyco_hydro/deAcase_b/a-brl"/>
</dbReference>
<dbReference type="PANTHER" id="PTHR34216">
    <property type="match status" value="1"/>
</dbReference>
<accession>A0A7C9VA38</accession>
<evidence type="ECO:0000256" key="5">
    <source>
        <dbReference type="ARBA" id="ARBA00032976"/>
    </source>
</evidence>
<sequence length="352" mass="38400">MIDGGDTLRRLVLNAVGYSGLAPLARPLVGGIGAVLMLHRVTANLERPDGANRHLNIAPSFLDALITDMKAGGTEFVTMDEALERVRRGGKGGQFATLTADDGYRDNLTEALPVLERHGVPITIYIAPALIDGTVDLWWEAIDDIVNARDMLFLNTAEGRVMIDCSTPAKRAEANARLQEYLTIDVREEDQRTALHELARSCGVDPAAPSRKTLMNWDEVRAAAAHPLVTIGAHTVHHYSLKRLNEKTARREIIDAGRILESELGEKPRHMAYPYGYPSAVGEREVALARAAGYASAVTTRHGVLRADHAGHLHALPRISINGRYQRVSYIRTMLSGITTPLANAGKMLVTV</sequence>
<dbReference type="InterPro" id="IPR051398">
    <property type="entry name" value="Polysacch_Deacetylase"/>
</dbReference>
<proteinExistence type="inferred from homology"/>
<dbReference type="GO" id="GO:0016810">
    <property type="term" value="F:hydrolase activity, acting on carbon-nitrogen (but not peptide) bonds"/>
    <property type="evidence" value="ECO:0007669"/>
    <property type="project" value="InterPro"/>
</dbReference>
<feature type="domain" description="NodB homology" evidence="6">
    <location>
        <begin position="92"/>
        <end position="145"/>
    </location>
</feature>
<dbReference type="Gene3D" id="3.20.20.370">
    <property type="entry name" value="Glycoside hydrolase/deacetylase"/>
    <property type="match status" value="1"/>
</dbReference>
<comment type="similarity">
    <text evidence="2">Belongs to the polysaccharide deacetylase family.</text>
</comment>
<evidence type="ECO:0000313" key="8">
    <source>
        <dbReference type="Proteomes" id="UP000481252"/>
    </source>
</evidence>
<feature type="domain" description="NodB homology" evidence="6">
    <location>
        <begin position="215"/>
        <end position="294"/>
    </location>
</feature>
<name>A0A7C9VA38_9HYPH</name>
<dbReference type="AlphaFoldDB" id="A0A7C9VA38"/>
<evidence type="ECO:0000256" key="4">
    <source>
        <dbReference type="ARBA" id="ARBA00022729"/>
    </source>
</evidence>
<comment type="function">
    <text evidence="1">Is involved in generating a small heat-stable compound (Nod), an acylated oligomer of N-acetylglucosamine, that stimulates mitosis in various plant protoplasts.</text>
</comment>
<keyword evidence="4" id="KW-0732">Signal</keyword>
<gene>
    <name evidence="7" type="ORF">G6N74_03550</name>
</gene>
<organism evidence="7 8">
    <name type="scientific">Mesorhizobium zhangyense</name>
    <dbReference type="NCBI Taxonomy" id="1776730"/>
    <lineage>
        <taxon>Bacteria</taxon>
        <taxon>Pseudomonadati</taxon>
        <taxon>Pseudomonadota</taxon>
        <taxon>Alphaproteobacteria</taxon>
        <taxon>Hyphomicrobiales</taxon>
        <taxon>Phyllobacteriaceae</taxon>
        <taxon>Mesorhizobium</taxon>
    </lineage>
</organism>
<evidence type="ECO:0000256" key="1">
    <source>
        <dbReference type="ARBA" id="ARBA00003236"/>
    </source>
</evidence>
<comment type="caution">
    <text evidence="7">The sequence shown here is derived from an EMBL/GenBank/DDBJ whole genome shotgun (WGS) entry which is preliminary data.</text>
</comment>
<reference evidence="7 8" key="1">
    <citation type="submission" date="2020-02" db="EMBL/GenBank/DDBJ databases">
        <title>Genome sequence of the type strain CGMCC 1.15528 of Mesorhizobium zhangyense.</title>
        <authorList>
            <person name="Gao J."/>
            <person name="Sun J."/>
        </authorList>
    </citation>
    <scope>NUCLEOTIDE SEQUENCE [LARGE SCALE GENOMIC DNA]</scope>
    <source>
        <strain evidence="7 8">CGMCC 1.15528</strain>
    </source>
</reference>
<evidence type="ECO:0000313" key="7">
    <source>
        <dbReference type="EMBL" id="NGN40132.1"/>
    </source>
</evidence>
<dbReference type="GO" id="GO:0005975">
    <property type="term" value="P:carbohydrate metabolic process"/>
    <property type="evidence" value="ECO:0007669"/>
    <property type="project" value="InterPro"/>
</dbReference>